<organism evidence="2 3">
    <name type="scientific">Chryseobacterium pennae</name>
    <dbReference type="NCBI Taxonomy" id="2258962"/>
    <lineage>
        <taxon>Bacteria</taxon>
        <taxon>Pseudomonadati</taxon>
        <taxon>Bacteroidota</taxon>
        <taxon>Flavobacteriia</taxon>
        <taxon>Flavobacteriales</taxon>
        <taxon>Weeksellaceae</taxon>
        <taxon>Chryseobacterium group</taxon>
        <taxon>Chryseobacterium</taxon>
    </lineage>
</organism>
<gene>
    <name evidence="2" type="ORF">DRF65_11105</name>
</gene>
<dbReference type="InterPro" id="IPR037401">
    <property type="entry name" value="SnoaL-like"/>
</dbReference>
<dbReference type="InterPro" id="IPR032710">
    <property type="entry name" value="NTF2-like_dom_sf"/>
</dbReference>
<proteinExistence type="predicted"/>
<dbReference type="EMBL" id="QNVT01000009">
    <property type="protein sequence ID" value="REC62253.1"/>
    <property type="molecule type" value="Genomic_DNA"/>
</dbReference>
<evidence type="ECO:0000259" key="1">
    <source>
        <dbReference type="Pfam" id="PF12680"/>
    </source>
</evidence>
<dbReference type="RefSeq" id="WP_115970825.1">
    <property type="nucleotide sequence ID" value="NZ_QNVT01000009.1"/>
</dbReference>
<keyword evidence="3" id="KW-1185">Reference proteome</keyword>
<evidence type="ECO:0000313" key="3">
    <source>
        <dbReference type="Proteomes" id="UP000256686"/>
    </source>
</evidence>
<feature type="domain" description="SnoaL-like" evidence="1">
    <location>
        <begin position="37"/>
        <end position="112"/>
    </location>
</feature>
<accession>A0A3D9C8R6</accession>
<dbReference type="SUPFAM" id="SSF54427">
    <property type="entry name" value="NTF2-like"/>
    <property type="match status" value="1"/>
</dbReference>
<evidence type="ECO:0000313" key="2">
    <source>
        <dbReference type="EMBL" id="REC62253.1"/>
    </source>
</evidence>
<dbReference type="Proteomes" id="UP000256686">
    <property type="component" value="Unassembled WGS sequence"/>
</dbReference>
<dbReference type="Pfam" id="PF12680">
    <property type="entry name" value="SnoaL_2"/>
    <property type="match status" value="1"/>
</dbReference>
<dbReference type="AlphaFoldDB" id="A0A3D9C8R6"/>
<reference evidence="3" key="1">
    <citation type="submission" date="2018-06" db="EMBL/GenBank/DDBJ databases">
        <authorList>
            <person name="Lum Nde A."/>
            <person name="Hugo C."/>
        </authorList>
    </citation>
    <scope>NUCLEOTIDE SEQUENCE [LARGE SCALE GENOMIC DNA]</scope>
    <source>
        <strain evidence="3">1_F178</strain>
    </source>
</reference>
<name>A0A3D9C8R6_9FLAO</name>
<dbReference type="Gene3D" id="3.10.450.50">
    <property type="match status" value="1"/>
</dbReference>
<protein>
    <recommendedName>
        <fullName evidence="1">SnoaL-like domain-containing protein</fullName>
    </recommendedName>
</protein>
<comment type="caution">
    <text evidence="2">The sequence shown here is derived from an EMBL/GenBank/DDBJ whole genome shotgun (WGS) entry which is preliminary data.</text>
</comment>
<sequence length="133" mass="15290">MKTDNLKTNQLTEEGFNWLKNAYQVIDGLQEAPNRVLYAEDSEVVFGNRPAVVGRENVINMFKHFWSTINTYEHSLLAVYGNDDSFAVESVVTYTRIDSKIVHIPAVTIIEKNLDKEIKSMRIYLDISPLHQD</sequence>